<dbReference type="PANTHER" id="PTHR10339:SF25">
    <property type="entry name" value="SECRETED EXOENZYME S"/>
    <property type="match status" value="1"/>
</dbReference>
<evidence type="ECO:0000256" key="2">
    <source>
        <dbReference type="ARBA" id="ARBA00009558"/>
    </source>
</evidence>
<keyword evidence="8" id="KW-0843">Virulence</keyword>
<organism evidence="11 12">
    <name type="scientific">Rotaria magnacalcarata</name>
    <dbReference type="NCBI Taxonomy" id="392030"/>
    <lineage>
        <taxon>Eukaryota</taxon>
        <taxon>Metazoa</taxon>
        <taxon>Spiralia</taxon>
        <taxon>Gnathifera</taxon>
        <taxon>Rotifera</taxon>
        <taxon>Eurotatoria</taxon>
        <taxon>Bdelloidea</taxon>
        <taxon>Philodinida</taxon>
        <taxon>Philodinidae</taxon>
        <taxon>Rotaria</taxon>
    </lineage>
</organism>
<reference evidence="11" key="1">
    <citation type="submission" date="2021-02" db="EMBL/GenBank/DDBJ databases">
        <authorList>
            <person name="Nowell W R."/>
        </authorList>
    </citation>
    <scope>NUCLEOTIDE SEQUENCE</scope>
</reference>
<accession>A0A8S3A7I8</accession>
<dbReference type="EC" id="2.4.2.31" evidence="10"/>
<keyword evidence="10" id="KW-0521">NADP</keyword>
<dbReference type="GO" id="GO:0106274">
    <property type="term" value="F:NAD+-protein-arginine ADP-ribosyltransferase activity"/>
    <property type="evidence" value="ECO:0007669"/>
    <property type="project" value="UniProtKB-EC"/>
</dbReference>
<name>A0A8S3A7I8_9BILA</name>
<evidence type="ECO:0000256" key="3">
    <source>
        <dbReference type="ARBA" id="ARBA00022525"/>
    </source>
</evidence>
<dbReference type="GO" id="GO:0016779">
    <property type="term" value="F:nucleotidyltransferase activity"/>
    <property type="evidence" value="ECO:0007669"/>
    <property type="project" value="UniProtKB-KW"/>
</dbReference>
<dbReference type="EMBL" id="CAJOBJ010125401">
    <property type="protein sequence ID" value="CAF4696698.1"/>
    <property type="molecule type" value="Genomic_DNA"/>
</dbReference>
<proteinExistence type="inferred from homology"/>
<dbReference type="GO" id="GO:0003950">
    <property type="term" value="F:NAD+ poly-ADP-ribosyltransferase activity"/>
    <property type="evidence" value="ECO:0007669"/>
    <property type="project" value="TreeGrafter"/>
</dbReference>
<dbReference type="InterPro" id="IPR050999">
    <property type="entry name" value="ADP-ribosyltransferase_ARG"/>
</dbReference>
<dbReference type="PANTHER" id="PTHR10339">
    <property type="entry name" value="ADP-RIBOSYLTRANSFERASE"/>
    <property type="match status" value="1"/>
</dbReference>
<protein>
    <recommendedName>
        <fullName evidence="10">NAD(P)(+)--arginine ADP-ribosyltransferase</fullName>
        <ecNumber evidence="10">2.4.2.31</ecNumber>
    </recommendedName>
    <alternativeName>
        <fullName evidence="10">Mono(ADP-ribosyl)transferase</fullName>
    </alternativeName>
</protein>
<evidence type="ECO:0000256" key="1">
    <source>
        <dbReference type="ARBA" id="ARBA00004613"/>
    </source>
</evidence>
<dbReference type="Gene3D" id="3.90.176.10">
    <property type="entry name" value="Toxin ADP-ribosyltransferase, Chain A, domain 1"/>
    <property type="match status" value="1"/>
</dbReference>
<comment type="similarity">
    <text evidence="2 10">Belongs to the Arg-specific ADP-ribosyltransferase family.</text>
</comment>
<evidence type="ECO:0000256" key="10">
    <source>
        <dbReference type="RuleBase" id="RU361228"/>
    </source>
</evidence>
<keyword evidence="6 10" id="KW-0808">Transferase</keyword>
<dbReference type="SUPFAM" id="SSF56399">
    <property type="entry name" value="ADP-ribosylation"/>
    <property type="match status" value="1"/>
</dbReference>
<comment type="catalytic activity">
    <reaction evidence="9 10">
        <text>L-arginyl-[protein] + NAD(+) = N(omega)-(ADP-D-ribosyl)-L-arginyl-[protein] + nicotinamide + H(+)</text>
        <dbReference type="Rhea" id="RHEA:19149"/>
        <dbReference type="Rhea" id="RHEA-COMP:10532"/>
        <dbReference type="Rhea" id="RHEA-COMP:15087"/>
        <dbReference type="ChEBI" id="CHEBI:15378"/>
        <dbReference type="ChEBI" id="CHEBI:17154"/>
        <dbReference type="ChEBI" id="CHEBI:29965"/>
        <dbReference type="ChEBI" id="CHEBI:57540"/>
        <dbReference type="ChEBI" id="CHEBI:142554"/>
        <dbReference type="EC" id="2.4.2.31"/>
    </reaction>
</comment>
<evidence type="ECO:0000256" key="8">
    <source>
        <dbReference type="ARBA" id="ARBA00023026"/>
    </source>
</evidence>
<evidence type="ECO:0000256" key="6">
    <source>
        <dbReference type="ARBA" id="ARBA00022679"/>
    </source>
</evidence>
<evidence type="ECO:0000256" key="7">
    <source>
        <dbReference type="ARBA" id="ARBA00022695"/>
    </source>
</evidence>
<keyword evidence="10" id="KW-0520">NAD</keyword>
<keyword evidence="7" id="KW-0548">Nucleotidyltransferase</keyword>
<dbReference type="GO" id="GO:0005576">
    <property type="term" value="C:extracellular region"/>
    <property type="evidence" value="ECO:0007669"/>
    <property type="project" value="UniProtKB-SubCell"/>
</dbReference>
<dbReference type="Proteomes" id="UP000681720">
    <property type="component" value="Unassembled WGS sequence"/>
</dbReference>
<evidence type="ECO:0000256" key="4">
    <source>
        <dbReference type="ARBA" id="ARBA00022656"/>
    </source>
</evidence>
<keyword evidence="5 10" id="KW-0328">Glycosyltransferase</keyword>
<sequence>MAYSNSNEKHSATRFADLGALPKRMLAPIEGYEKTPLVTLEEAVKPLVKIVPKVERNVFIVKQNCQEPEDGLTTDESAAIMLYTYESMPHEDSLYVKLNDRVKEDLSAEYSKGKTFIWWGFSSCTSSIEVLENEQFFGKTGNRTLFQIHSTTAKDIKKHSFVPSEDEVLLLPARQFQVTSCLDSGNGLHIVQLKEIKPQYDLLEPVPVPNSSVQPKKNTPIAVAMGGQFAAMQLQPQTKSKYAKYRNDSHTSS</sequence>
<keyword evidence="4" id="KW-0800">Toxin</keyword>
<comment type="subcellular location">
    <subcellularLocation>
        <location evidence="1">Secreted</location>
    </subcellularLocation>
</comment>
<evidence type="ECO:0000256" key="9">
    <source>
        <dbReference type="ARBA" id="ARBA00047597"/>
    </source>
</evidence>
<evidence type="ECO:0000256" key="5">
    <source>
        <dbReference type="ARBA" id="ARBA00022676"/>
    </source>
</evidence>
<dbReference type="GO" id="GO:0090729">
    <property type="term" value="F:toxin activity"/>
    <property type="evidence" value="ECO:0007669"/>
    <property type="project" value="UniProtKB-KW"/>
</dbReference>
<comment type="caution">
    <text evidence="11">The sequence shown here is derived from an EMBL/GenBank/DDBJ whole genome shotgun (WGS) entry which is preliminary data.</text>
</comment>
<evidence type="ECO:0000313" key="11">
    <source>
        <dbReference type="EMBL" id="CAF4696698.1"/>
    </source>
</evidence>
<gene>
    <name evidence="11" type="ORF">GIL414_LOCUS42896</name>
</gene>
<dbReference type="Pfam" id="PF01129">
    <property type="entry name" value="ART"/>
    <property type="match status" value="1"/>
</dbReference>
<evidence type="ECO:0000313" key="12">
    <source>
        <dbReference type="Proteomes" id="UP000681720"/>
    </source>
</evidence>
<keyword evidence="3" id="KW-0964">Secreted</keyword>
<dbReference type="InterPro" id="IPR000768">
    <property type="entry name" value="ART"/>
</dbReference>
<dbReference type="AlphaFoldDB" id="A0A8S3A7I8"/>